<evidence type="ECO:0000256" key="1">
    <source>
        <dbReference type="SAM" id="MobiDB-lite"/>
    </source>
</evidence>
<organism evidence="2 3">
    <name type="scientific">Rhodocollybia butyracea</name>
    <dbReference type="NCBI Taxonomy" id="206335"/>
    <lineage>
        <taxon>Eukaryota</taxon>
        <taxon>Fungi</taxon>
        <taxon>Dikarya</taxon>
        <taxon>Basidiomycota</taxon>
        <taxon>Agaricomycotina</taxon>
        <taxon>Agaricomycetes</taxon>
        <taxon>Agaricomycetidae</taxon>
        <taxon>Agaricales</taxon>
        <taxon>Marasmiineae</taxon>
        <taxon>Omphalotaceae</taxon>
        <taxon>Rhodocollybia</taxon>
    </lineage>
</organism>
<dbReference type="PANTHER" id="PTHR38167">
    <property type="entry name" value="C2H2-TYPE DOMAIN-CONTAINING PROTEIN"/>
    <property type="match status" value="1"/>
</dbReference>
<accession>A0A9P5U3L2</accession>
<feature type="compositionally biased region" description="Acidic residues" evidence="1">
    <location>
        <begin position="10"/>
        <end position="30"/>
    </location>
</feature>
<dbReference type="EMBL" id="JADNRY010000097">
    <property type="protein sequence ID" value="KAF9065820.1"/>
    <property type="molecule type" value="Genomic_DNA"/>
</dbReference>
<gene>
    <name evidence="2" type="ORF">BDP27DRAFT_1190220</name>
</gene>
<comment type="caution">
    <text evidence="2">The sequence shown here is derived from an EMBL/GenBank/DDBJ whole genome shotgun (WGS) entry which is preliminary data.</text>
</comment>
<dbReference type="Proteomes" id="UP000772434">
    <property type="component" value="Unassembled WGS sequence"/>
</dbReference>
<reference evidence="2" key="1">
    <citation type="submission" date="2020-11" db="EMBL/GenBank/DDBJ databases">
        <authorList>
            <consortium name="DOE Joint Genome Institute"/>
            <person name="Ahrendt S."/>
            <person name="Riley R."/>
            <person name="Andreopoulos W."/>
            <person name="Labutti K."/>
            <person name="Pangilinan J."/>
            <person name="Ruiz-Duenas F.J."/>
            <person name="Barrasa J.M."/>
            <person name="Sanchez-Garcia M."/>
            <person name="Camarero S."/>
            <person name="Miyauchi S."/>
            <person name="Serrano A."/>
            <person name="Linde D."/>
            <person name="Babiker R."/>
            <person name="Drula E."/>
            <person name="Ayuso-Fernandez I."/>
            <person name="Pacheco R."/>
            <person name="Padilla G."/>
            <person name="Ferreira P."/>
            <person name="Barriuso J."/>
            <person name="Kellner H."/>
            <person name="Castanera R."/>
            <person name="Alfaro M."/>
            <person name="Ramirez L."/>
            <person name="Pisabarro A.G."/>
            <person name="Kuo A."/>
            <person name="Tritt A."/>
            <person name="Lipzen A."/>
            <person name="He G."/>
            <person name="Yan M."/>
            <person name="Ng V."/>
            <person name="Cullen D."/>
            <person name="Martin F."/>
            <person name="Rosso M.-N."/>
            <person name="Henrissat B."/>
            <person name="Hibbett D."/>
            <person name="Martinez A.T."/>
            <person name="Grigoriev I.V."/>
        </authorList>
    </citation>
    <scope>NUCLEOTIDE SEQUENCE</scope>
    <source>
        <strain evidence="2">AH 40177</strain>
    </source>
</reference>
<keyword evidence="3" id="KW-1185">Reference proteome</keyword>
<sequence>EVIDLTGLDENSDEDQDSASEEEESSDDGVPELQLNKESRSQLYLALSAVPEAQIRNILTQLIEQVPAVEYALTKEFVTLKRRLDTYGTRMETCAQCDEEFDMDFKRTKDECSFHPGHLEPDYDSFEDWDEDVHGPIDSTDTRKEFPENFLWSCCGEDGVSEGCVQSTHK</sequence>
<proteinExistence type="predicted"/>
<protein>
    <submittedName>
        <fullName evidence="2">Uncharacterized protein</fullName>
    </submittedName>
</protein>
<feature type="non-terminal residue" evidence="2">
    <location>
        <position position="170"/>
    </location>
</feature>
<evidence type="ECO:0000313" key="2">
    <source>
        <dbReference type="EMBL" id="KAF9065820.1"/>
    </source>
</evidence>
<evidence type="ECO:0000313" key="3">
    <source>
        <dbReference type="Proteomes" id="UP000772434"/>
    </source>
</evidence>
<name>A0A9P5U3L2_9AGAR</name>
<feature type="region of interest" description="Disordered" evidence="1">
    <location>
        <begin position="1"/>
        <end position="34"/>
    </location>
</feature>
<dbReference type="AlphaFoldDB" id="A0A9P5U3L2"/>
<feature type="non-terminal residue" evidence="2">
    <location>
        <position position="1"/>
    </location>
</feature>
<dbReference type="OrthoDB" id="5422613at2759"/>
<dbReference type="PANTHER" id="PTHR38167:SF1">
    <property type="entry name" value="C2H2-TYPE DOMAIN-CONTAINING PROTEIN"/>
    <property type="match status" value="1"/>
</dbReference>